<dbReference type="EMBL" id="KI271587">
    <property type="protein sequence ID" value="ERL65351.1"/>
    <property type="molecule type" value="Genomic_DNA"/>
</dbReference>
<dbReference type="FunFam" id="3.40.50.1360:FF:000003">
    <property type="entry name" value="Glucosamine-6-phosphate deaminase"/>
    <property type="match status" value="1"/>
</dbReference>
<dbReference type="RefSeq" id="WP_022529337.1">
    <property type="nucleotide sequence ID" value="NZ_KI271587.1"/>
</dbReference>
<dbReference type="PANTHER" id="PTHR11280:SF5">
    <property type="entry name" value="GLUCOSAMINE-6-PHOSPHATE ISOMERASE"/>
    <property type="match status" value="1"/>
</dbReference>
<dbReference type="InterPro" id="IPR018321">
    <property type="entry name" value="Glucosamine6P_isomerase_CS"/>
</dbReference>
<comment type="pathway">
    <text evidence="4">Amino-sugar metabolism; N-acetylneuraminate degradation; D-fructose 6-phosphate from N-acetylneuraminate: step 5/5.</text>
</comment>
<dbReference type="UniPathway" id="UPA00629">
    <property type="reaction ID" value="UER00684"/>
</dbReference>
<dbReference type="Pfam" id="PF01182">
    <property type="entry name" value="Glucosamine_iso"/>
    <property type="match status" value="1"/>
</dbReference>
<dbReference type="GO" id="GO:0005737">
    <property type="term" value="C:cytoplasm"/>
    <property type="evidence" value="ECO:0007669"/>
    <property type="project" value="TreeGrafter"/>
</dbReference>
<protein>
    <recommendedName>
        <fullName evidence="4">Glucosamine-6-phosphate deaminase</fullName>
        <ecNumber evidence="4">3.5.99.6</ecNumber>
    </recommendedName>
    <alternativeName>
        <fullName evidence="4">GlcN6P deaminase</fullName>
        <shortName evidence="4">GNPDA</shortName>
    </alternativeName>
    <alternativeName>
        <fullName evidence="4">Glucosamine-6-phosphate isomerase</fullName>
    </alternativeName>
</protein>
<dbReference type="Gene3D" id="3.40.50.1360">
    <property type="match status" value="1"/>
</dbReference>
<comment type="function">
    <text evidence="4">Catalyzes the reversible isomerization-deamination of glucosamine 6-phosphate (GlcN6P) to form fructose 6-phosphate (Fru6P) and ammonium ion.</text>
</comment>
<comment type="caution">
    <text evidence="4">Lacks conserved residue(s) required for the propagation of feature annotation.</text>
</comment>
<dbReference type="GO" id="GO:0006046">
    <property type="term" value="P:N-acetylglucosamine catabolic process"/>
    <property type="evidence" value="ECO:0007669"/>
    <property type="project" value="UniProtKB-UniRule"/>
</dbReference>
<evidence type="ECO:0000313" key="7">
    <source>
        <dbReference type="Proteomes" id="UP000030647"/>
    </source>
</evidence>
<dbReference type="GO" id="GO:0019262">
    <property type="term" value="P:N-acetylneuraminate catabolic process"/>
    <property type="evidence" value="ECO:0007669"/>
    <property type="project" value="UniProtKB-UniRule"/>
</dbReference>
<dbReference type="PROSITE" id="PS01161">
    <property type="entry name" value="GLC_GALNAC_ISOMERASE"/>
    <property type="match status" value="1"/>
</dbReference>
<dbReference type="InterPro" id="IPR037171">
    <property type="entry name" value="NagB/RpiA_transferase-like"/>
</dbReference>
<dbReference type="NCBIfam" id="TIGR00502">
    <property type="entry name" value="nagB"/>
    <property type="match status" value="1"/>
</dbReference>
<dbReference type="STRING" id="1231336.L248_2750"/>
<dbReference type="PANTHER" id="PTHR11280">
    <property type="entry name" value="GLUCOSAMINE-6-PHOSPHATE ISOMERASE"/>
    <property type="match status" value="1"/>
</dbReference>
<feature type="active site" description="For ring-opening step" evidence="4">
    <location>
        <position position="135"/>
    </location>
</feature>
<dbReference type="GO" id="GO:0004342">
    <property type="term" value="F:glucosamine-6-phosphate deaminase activity"/>
    <property type="evidence" value="ECO:0007669"/>
    <property type="project" value="UniProtKB-UniRule"/>
</dbReference>
<evidence type="ECO:0000259" key="5">
    <source>
        <dbReference type="Pfam" id="PF01182"/>
    </source>
</evidence>
<evidence type="ECO:0000256" key="3">
    <source>
        <dbReference type="ARBA" id="ARBA00023277"/>
    </source>
</evidence>
<keyword evidence="7" id="KW-1185">Reference proteome</keyword>
<feature type="active site" description="Proton acceptor; for ring-opening step" evidence="4">
    <location>
        <position position="130"/>
    </location>
</feature>
<feature type="active site" description="For ring-opening step" evidence="4">
    <location>
        <position position="128"/>
    </location>
</feature>
<feature type="domain" description="Glucosamine/galactosamine-6-phosphate isomerase" evidence="5">
    <location>
        <begin position="19"/>
        <end position="221"/>
    </location>
</feature>
<evidence type="ECO:0000313" key="6">
    <source>
        <dbReference type="EMBL" id="ERL65351.1"/>
    </source>
</evidence>
<evidence type="ECO:0000256" key="2">
    <source>
        <dbReference type="ARBA" id="ARBA00022801"/>
    </source>
</evidence>
<sequence>MNIITVKDAQEGGQKAFNIFKEALAADAKVFGLATGSTPITLYNALTASDLDFSQKISINLDEYVGLAPDNPQSYHYFMQQHLFNQKPFKTSYVPNGLAKDADAETQRYDDIIAANPIDLQILGIGRNGHIGFNEPGSPLNGKTHKVPLTQSTIDANARFFDNEEDVPRFAYSMGIGSIMTAKHILLMAYGENKADAIQKMVEGPVTNHVPASALQNHNHVTVIVDEAAASKLSK</sequence>
<dbReference type="InterPro" id="IPR004547">
    <property type="entry name" value="Glucosamine6P_isomerase"/>
</dbReference>
<gene>
    <name evidence="4 6" type="primary">nagB</name>
    <name evidence="6" type="ORF">L248_2750</name>
</gene>
<dbReference type="GO" id="GO:0006043">
    <property type="term" value="P:glucosamine catabolic process"/>
    <property type="evidence" value="ECO:0007669"/>
    <property type="project" value="TreeGrafter"/>
</dbReference>
<name>U4TKJ3_9LACO</name>
<evidence type="ECO:0000256" key="1">
    <source>
        <dbReference type="ARBA" id="ARBA00000644"/>
    </source>
</evidence>
<accession>U4TKJ3</accession>
<feature type="active site" description="Proton acceptor; for enolization step" evidence="4">
    <location>
        <position position="62"/>
    </location>
</feature>
<keyword evidence="3 4" id="KW-0119">Carbohydrate metabolism</keyword>
<dbReference type="AlphaFoldDB" id="U4TKJ3"/>
<dbReference type="CDD" id="cd01399">
    <property type="entry name" value="GlcN6P_deaminase"/>
    <property type="match status" value="1"/>
</dbReference>
<proteinExistence type="inferred from homology"/>
<dbReference type="HOGENOM" id="CLU_049611_1_0_9"/>
<dbReference type="SUPFAM" id="SSF100950">
    <property type="entry name" value="NagB/RpiA/CoA transferase-like"/>
    <property type="match status" value="1"/>
</dbReference>
<comment type="similarity">
    <text evidence="4">Belongs to the glucosamine/galactosamine-6-phosphate isomerase family. NagB subfamily.</text>
</comment>
<dbReference type="GO" id="GO:0005975">
    <property type="term" value="P:carbohydrate metabolic process"/>
    <property type="evidence" value="ECO:0007669"/>
    <property type="project" value="InterPro"/>
</dbReference>
<dbReference type="Proteomes" id="UP000030647">
    <property type="component" value="Unassembled WGS sequence"/>
</dbReference>
<organism evidence="6 7">
    <name type="scientific">Schleiferilactobacillus shenzhenensis LY-73</name>
    <dbReference type="NCBI Taxonomy" id="1231336"/>
    <lineage>
        <taxon>Bacteria</taxon>
        <taxon>Bacillati</taxon>
        <taxon>Bacillota</taxon>
        <taxon>Bacilli</taxon>
        <taxon>Lactobacillales</taxon>
        <taxon>Lactobacillaceae</taxon>
        <taxon>Schleiferilactobacillus</taxon>
    </lineage>
</organism>
<dbReference type="eggNOG" id="COG0363">
    <property type="taxonomic scope" value="Bacteria"/>
</dbReference>
<dbReference type="GO" id="GO:0042802">
    <property type="term" value="F:identical protein binding"/>
    <property type="evidence" value="ECO:0007669"/>
    <property type="project" value="TreeGrafter"/>
</dbReference>
<comment type="catalytic activity">
    <reaction evidence="1 4">
        <text>alpha-D-glucosamine 6-phosphate + H2O = beta-D-fructose 6-phosphate + NH4(+)</text>
        <dbReference type="Rhea" id="RHEA:12172"/>
        <dbReference type="ChEBI" id="CHEBI:15377"/>
        <dbReference type="ChEBI" id="CHEBI:28938"/>
        <dbReference type="ChEBI" id="CHEBI:57634"/>
        <dbReference type="ChEBI" id="CHEBI:75989"/>
        <dbReference type="EC" id="3.5.99.6"/>
    </reaction>
</comment>
<dbReference type="EC" id="3.5.99.6" evidence="4"/>
<dbReference type="InterPro" id="IPR006148">
    <property type="entry name" value="Glc/Gal-6P_isomerase"/>
</dbReference>
<evidence type="ECO:0000256" key="4">
    <source>
        <dbReference type="HAMAP-Rule" id="MF_01241"/>
    </source>
</evidence>
<dbReference type="HAMAP" id="MF_01241">
    <property type="entry name" value="GlcN6P_deamin"/>
    <property type="match status" value="1"/>
</dbReference>
<dbReference type="OrthoDB" id="9791139at2"/>
<reference evidence="7" key="1">
    <citation type="journal article" date="2013" name="Genome Announc.">
        <title>Whole-Genome Sequencing of Lactobacillus shenzhenensis Strain LY-73T.</title>
        <authorList>
            <person name="Lin Z."/>
            <person name="Liu Z."/>
            <person name="Yang R."/>
            <person name="Zou Y."/>
            <person name="Wan D."/>
            <person name="Chen J."/>
            <person name="Guo M."/>
            <person name="Zhao J."/>
            <person name="Fang C."/>
            <person name="Yang R."/>
            <person name="Liu F."/>
        </authorList>
    </citation>
    <scope>NUCLEOTIDE SEQUENCE [LARGE SCALE GENOMIC DNA]</scope>
    <source>
        <strain evidence="7">LY-73</strain>
    </source>
</reference>
<keyword evidence="2 4" id="KW-0378">Hydrolase</keyword>